<keyword evidence="3 7" id="KW-0863">Zinc-finger</keyword>
<dbReference type="Pfam" id="PF02207">
    <property type="entry name" value="zf-UBR"/>
    <property type="match status" value="1"/>
</dbReference>
<sequence>RSCILSQVTTEGDTTNLVTPDMLEAYGAVMSLGSGRASKICSLGTAIMGLLPSSFRNILEKCTKSSSNEFPGVGSWRNFYSNDLCPVEGYIDCIQAAHMSAFTCQWHHTIYRSLAHMLNALARFSGDLLIWCPNERMSEEMVRVMFPLVFDASTEQIADFTIFSLERTLGSEDGEEFTTRVYQHVIGVCHNLLLNYTGTKFGLDEKIFQECLKFMEAHLEKTAEVAAFEKLYVGSETNLISILLSAANENLSPAYGTKVLKFFNKLFQLVEKNSTNKSYIALCSSLSQLAKIDSSSLQGWLSRMIMGPTHNGDENTTVQENRLLLQRLTTYIVNEKSQVGEEVSQAILHALIPMGSQLLSPLSEALGFSELMVVMATLAGAGGGGGHSALFKAVTAWLELCKTYLAQKDVMEKLEENVTNGKHQNILESTCYLLQYIADILGAMRQSTDTRGGASSPPFDADISLQETDADWSEELGAEEDDSAAEDSDDDSLNNKLCTFTMTQKEFMNQHWYHCHTCKIVDGEGVCTICAKVCHKDHELSYAKHGSFFCDCGAKDDGTCKALVKRTQASGLDQSLNVSSVPSPFSMDNMLQSSLRRRISASPSPTDQSNEGKVAESKLSKSKEGFLKQTEACRQTLLSHIESSNTVHTVLDLLQSLTPSIMENYQKLSPLGSASRVQKALSDLHTLPKNVESTDQLMTATLGSQEGAFENVRINYTGDQGQQIRQLITSHVLRRVAMCCLMSPQGKRQHLAVSHEKGKITILQLSALLKQADSSKRKLTLTRLASAPIPFTVLSITGNPCNEDFLAVCGLKECHVLTFNSSGSVSDHLVLHPSLETGNFIIKAVWLPGSQTELAIVTADFVKIYNLAVDAISPQFYFLLPSGKIRDTTFIFTEDGHHMLLMSSSGYVYSQTMEESSSATHGPFYITNILEIKHADLNESNGQVAGGGVSLYYSHTLQLLFFSYSQGKTFIAPINKQLDKLDMMFQVTLKGRDGKGAPPLVQWTEVPNHPGLVCSMTQSNSNPVVFMLKPDGISVQEIKVMPAKAKIQDMVAVRHPTSNNEQHRTTLILLCEDGSLRIYMANPDHTNHWMSPLLQPHNAIAILKPTKKKKSAKAGRPAGSVNFPVDFFEFAQHTNTVEFGGNDVLQIYNAQQIKHRLNTTGMYIASSKPSGFTIEVTNTTVSNVMVGIRVLVGSQSVERAPTYVEMFGRTVQVNVTKARWYDIPFAREESLQADKKFNLIIGPSVDPAGITMLDSLKIYTKTKEAFGWPEDTEDFPEPAGPKPVVVPSSSNSSTGRNGSNDTENSSFVAPLPLTSIDRLLSNSLEVLDGCFACCANIEERDPVRSIALDISTNLLTLPTPPPVQQHTKSLLASLHSNNIAYHNHKDQAQLAHVVQCLNQYGSNLDPEAFQRLVVTARSVAVARPANLVRFAEKDSSTLVSESALEMTDIEIEGDDQMNESSASTPKTIVPEADTLNNCLTTTREEMQHFMAQLLDAFWRLHGSKPANPALAPVCMPGLSHVEATVSALVEIMHAFTSYNQSSVHLAAKLYARMMLLSDDLSVSFSCKQAMIRVLRPRHKRRRVFIPSPPRCSTPGAGGNNGDDKGDDAPPPPPQGGAGVVELPAPMAIAEEGLQEIPVPYEVVEPGEAMMMEPPAQAGNQNSLEALMNAVGGLPPMLDIPPDADDEAMVELAIALSLQEQPGSQASRLSGLQGFSLGGQSNAGPDGGQYSDTTASAPGSDDEVGSTAATDGSTLRTSPAEHGGSAGSESGASAVDSLADQGNVSGRSSAYEDNQPENTTAGVRSETSSLGMPSSSMQPEADLNDTDMDTELDTSHSLHSLRLSLLEHLMSYIPQLHQVGGVRAIPFMQVLLMLTSDLDSEEQKDKATLDTLLTALLREMEISRKELSGVSCRTHRHEFQLIVMRLLSVLMSRIKAGPKPEWSSFISSSTGAALLSCDAIDFCLRVLKSLLEYWKQLPAEEDEGSVLPGQLLKPHPAISPPDMSPFFLRQYVKGHAGDVFDAYPQLLTEMVLRLPYQMKKIADSVANLHTPVFDQDWFYLLAEYMMIQQAPFVRRQVRKLLLFICGSKVKYRQLRDLHSLESHMKVIRGMCEKAGLDLSDETGGTSIIMVYDNLLTMMEHLKACVEVAGCRTANWQKFCQREGNVIQFLVQTSIALDEGLSSCILQLLQYAICGNKPSQTTGGSSTPSKGKKQDKDKDKNEAEEDSQKHDEALCMTLVQQVHKNISHELLVRFIRAFLLESNFSSVRWQAHALVLNIYRNSTLSQQEGILDLLWTLGPELPDHGRKAAQFVDLLGYFALKTPQSSEKKLKQYVEKSVSVLRKQNEVLSYHPNASIYSMLQGLVEFDGYYLESDPCLVCNNPEVPFSNTKLSAIKVDSKFTTTTQIVKLVGSHTISRISLRISDLKRTKMVRTMSIYYNNRSVQAVVELKNKPGLWHKAKRVTLTSGQTDVKVDFPLPLVACNLMIEYSEFYDNFQASSETLQCPRCSASVPATPGVCGNCGENVFQCHKCRAINYDEKDPFLCNACGFCKYAKFDFTLMARPCCAVDPIENDEDRKKAISTINSLLEKADRLYKQLQMNRPALDSLLIRISEHASEKQDEGATTTSNAVGNNVNRSIHQLAQKYSADCKATFDELSKIIQRVMASRKELVEYDRQQRDTVLALEKETPNTPVATPDASPRVHAAKLFPPTTQTGAEPHKSGTKCYGCASATVEHCLTLLRALATNTNIRQILCQYGLIQELVDYNLRLGSPQVRTDVRSLLCLLTKDNRTATLELNDMIMGKIDKAVRGHLSNPDLGASVRHEMMLLAATVQREDSCWELRVRCVVKLFLTSIEMKKPVFMESITLPCLCILQHLIKPDATIKKGKDKAMETLSSIKSVDAGLQVDVRKWLSGDLSHTYQQWRQKQPTKDKSKVDKKEGKGDKKEGKPDKKESKEKRESKEKARAKFLMEKYGIRWRKKVKQGEVLPLKLLDSSWLENALFSASSRAARQTVSAICETVCNTQTERRRAIIDKFTGYLDKIGTAGENASDFLALYKKLITPNHWKVYLAIKGVLPHIGELITKEIEYIEHLEETTLSSDLTQGYALKSLTDLLAYITDYELIKQHYKSKLVGFVLNGYLSLRKLVVQRTKLIDETQDNLLELLEEMTTGTESETKEFMAVCVKTVSKYGMEDLISPVFIFERLCSLIFPEENDVGEFFLSLEKDPQQEDFLQGRMLGNPYNSNEAGLGPLMRDVKNKICQDCELVALLEDDTGMELLVNNKIISLDLAVKDVYKKIWVPDHGESIPMRVVYRMRGLLGDATEDMVNTLDSGKDEDVNEEEVYKLASVMAECGGLDIMLARLKGLRDVASGKQLLTVLLKLFSYCVKVKVNRQLLIQPKMNTISTMLRALNLALLAEQESSAATLGQTLTEQILQIMETILVEASSEPPEKYKEFSALCGDKDQLMMLLDRINSTFVRSNKDVLQALMKLIPFLAFGDDDKMKALINHFKPYCDFNKFDFEHTQDEQVHLECFCVIANGIESNANGFKLKEMILAADIVKDSTEYIQMHSPPIKTLLPTDSEDWKEFVGKPGLRYALQMLTGLAKGHDKTQEMVGQDLIQILHKLEQAASDEHVGSYAENLLEAVKGNPKVREKIEEVRKKTKAEKKRLAMAVRDRQLAALRMK</sequence>
<evidence type="ECO:0000256" key="3">
    <source>
        <dbReference type="ARBA" id="ARBA00022771"/>
    </source>
</evidence>
<feature type="region of interest" description="Disordered" evidence="8">
    <location>
        <begin position="2920"/>
        <end position="2959"/>
    </location>
</feature>
<dbReference type="Pfam" id="PF19423">
    <property type="entry name" value="E3_UBR4_N"/>
    <property type="match status" value="1"/>
</dbReference>
<accession>A0A8S4P2S2</accession>
<feature type="compositionally biased region" description="Low complexity" evidence="8">
    <location>
        <begin position="1759"/>
        <end position="1773"/>
    </location>
</feature>
<evidence type="ECO:0000256" key="6">
    <source>
        <dbReference type="PROSITE-ProRule" id="PRU00508"/>
    </source>
</evidence>
<keyword evidence="4" id="KW-0862">Zinc</keyword>
<dbReference type="EMBL" id="CAIIXF020000006">
    <property type="protein sequence ID" value="CAH1787172.1"/>
    <property type="molecule type" value="Genomic_DNA"/>
</dbReference>
<feature type="compositionally biased region" description="Low complexity" evidence="8">
    <location>
        <begin position="1706"/>
        <end position="1719"/>
    </location>
</feature>
<feature type="region of interest" description="Disordered" evidence="8">
    <location>
        <begin position="1582"/>
        <end position="1620"/>
    </location>
</feature>
<feature type="non-terminal residue" evidence="10">
    <location>
        <position position="3682"/>
    </location>
</feature>
<feature type="region of interest" description="UBR4 E3 catalytic module" evidence="7">
    <location>
        <begin position="3589"/>
        <end position="3682"/>
    </location>
</feature>
<feature type="compositionally biased region" description="Polar residues" evidence="8">
    <location>
        <begin position="1746"/>
        <end position="1756"/>
    </location>
</feature>
<keyword evidence="11" id="KW-1185">Reference proteome</keyword>
<dbReference type="InterPro" id="IPR056530">
    <property type="entry name" value="UBR4-like_dom"/>
</dbReference>
<dbReference type="Proteomes" id="UP000749559">
    <property type="component" value="Unassembled WGS sequence"/>
</dbReference>
<evidence type="ECO:0000256" key="4">
    <source>
        <dbReference type="ARBA" id="ARBA00022833"/>
    </source>
</evidence>
<dbReference type="GO" id="GO:0005516">
    <property type="term" value="F:calmodulin binding"/>
    <property type="evidence" value="ECO:0007669"/>
    <property type="project" value="UniProtKB-KW"/>
</dbReference>
<evidence type="ECO:0000256" key="1">
    <source>
        <dbReference type="ARBA" id="ARBA00009970"/>
    </source>
</evidence>
<evidence type="ECO:0000313" key="10">
    <source>
        <dbReference type="EMBL" id="CAH1787172.1"/>
    </source>
</evidence>
<feature type="region of interest" description="Disordered" evidence="8">
    <location>
        <begin position="598"/>
        <end position="621"/>
    </location>
</feature>
<dbReference type="InterPro" id="IPR016024">
    <property type="entry name" value="ARM-type_fold"/>
</dbReference>
<feature type="region of interest" description="Disordered" evidence="8">
    <location>
        <begin position="2197"/>
        <end position="2226"/>
    </location>
</feature>
<dbReference type="InterPro" id="IPR047509">
    <property type="entry name" value="UBR4-like_UBR-box"/>
</dbReference>
<dbReference type="InterPro" id="IPR003126">
    <property type="entry name" value="Znf_UBR"/>
</dbReference>
<evidence type="ECO:0000313" key="11">
    <source>
        <dbReference type="Proteomes" id="UP000749559"/>
    </source>
</evidence>
<feature type="region of interest" description="Disordered" evidence="8">
    <location>
        <begin position="1704"/>
        <end position="1831"/>
    </location>
</feature>
<dbReference type="PANTHER" id="PTHR21725">
    <property type="entry name" value="E3 UBIQUITIN-PROTEIN LIGASE UBR4"/>
    <property type="match status" value="1"/>
</dbReference>
<dbReference type="SMART" id="SM00396">
    <property type="entry name" value="ZnF_UBR1"/>
    <property type="match status" value="1"/>
</dbReference>
<comment type="similarity">
    <text evidence="1 7">Belongs to the UBR4 family.</text>
</comment>
<feature type="compositionally biased region" description="Basic and acidic residues" evidence="8">
    <location>
        <begin position="2926"/>
        <end position="2959"/>
    </location>
</feature>
<dbReference type="PROSITE" id="PS52043">
    <property type="entry name" value="UBR4_E3"/>
    <property type="match status" value="1"/>
</dbReference>
<feature type="domain" description="UBR-type" evidence="9">
    <location>
        <begin position="496"/>
        <end position="565"/>
    </location>
</feature>
<dbReference type="SUPFAM" id="SSF50978">
    <property type="entry name" value="WD40 repeat-like"/>
    <property type="match status" value="1"/>
</dbReference>
<feature type="compositionally biased region" description="Low complexity" evidence="8">
    <location>
        <begin position="2197"/>
        <end position="2207"/>
    </location>
</feature>
<dbReference type="SUPFAM" id="SSF48371">
    <property type="entry name" value="ARM repeat"/>
    <property type="match status" value="1"/>
</dbReference>
<evidence type="ECO:0000256" key="5">
    <source>
        <dbReference type="ARBA" id="ARBA00022860"/>
    </source>
</evidence>
<dbReference type="InterPro" id="IPR045189">
    <property type="entry name" value="UBR4-like"/>
</dbReference>
<comment type="caution">
    <text evidence="10">The sequence shown here is derived from an EMBL/GenBank/DDBJ whole genome shotgun (WGS) entry which is preliminary data.</text>
</comment>
<feature type="compositionally biased region" description="Polar residues" evidence="8">
    <location>
        <begin position="601"/>
        <end position="611"/>
    </location>
</feature>
<reference evidence="10" key="1">
    <citation type="submission" date="2022-03" db="EMBL/GenBank/DDBJ databases">
        <authorList>
            <person name="Martin C."/>
        </authorList>
    </citation>
    <scope>NUCLEOTIDE SEQUENCE</scope>
</reference>
<feature type="region of interest" description="Disordered" evidence="8">
    <location>
        <begin position="1269"/>
        <end position="1307"/>
    </location>
</feature>
<name>A0A8S4P2S2_OWEFU</name>
<feature type="compositionally biased region" description="Basic and acidic residues" evidence="8">
    <location>
        <begin position="2210"/>
        <end position="2226"/>
    </location>
</feature>
<gene>
    <name evidence="10" type="ORF">OFUS_LOCUS12929</name>
</gene>
<organism evidence="10 11">
    <name type="scientific">Owenia fusiformis</name>
    <name type="common">Polychaete worm</name>
    <dbReference type="NCBI Taxonomy" id="6347"/>
    <lineage>
        <taxon>Eukaryota</taxon>
        <taxon>Metazoa</taxon>
        <taxon>Spiralia</taxon>
        <taxon>Lophotrochozoa</taxon>
        <taxon>Annelida</taxon>
        <taxon>Polychaeta</taxon>
        <taxon>Sedentaria</taxon>
        <taxon>Canalipalpata</taxon>
        <taxon>Sabellida</taxon>
        <taxon>Oweniida</taxon>
        <taxon>Oweniidae</taxon>
        <taxon>Owenia</taxon>
    </lineage>
</organism>
<dbReference type="Pfam" id="PF13764">
    <property type="entry name" value="E3_UbLigase_R4"/>
    <property type="match status" value="1"/>
</dbReference>
<dbReference type="InterPro" id="IPR036322">
    <property type="entry name" value="WD40_repeat_dom_sf"/>
</dbReference>
<feature type="compositionally biased region" description="Acidic residues" evidence="8">
    <location>
        <begin position="1821"/>
        <end position="1831"/>
    </location>
</feature>
<dbReference type="GO" id="GO:0008270">
    <property type="term" value="F:zinc ion binding"/>
    <property type="evidence" value="ECO:0007669"/>
    <property type="project" value="UniProtKB-KW"/>
</dbReference>
<feature type="compositionally biased region" description="Low complexity" evidence="8">
    <location>
        <begin position="1282"/>
        <end position="1300"/>
    </location>
</feature>
<dbReference type="CDD" id="cd19680">
    <property type="entry name" value="UBR-box_UBR4"/>
    <property type="match status" value="1"/>
</dbReference>
<feature type="non-terminal residue" evidence="10">
    <location>
        <position position="1"/>
    </location>
</feature>
<keyword evidence="2" id="KW-0479">Metal-binding</keyword>
<proteinExistence type="inferred from homology"/>
<dbReference type="PANTHER" id="PTHR21725:SF1">
    <property type="entry name" value="E3 UBIQUITIN-PROTEIN LIGASE UBR4"/>
    <property type="match status" value="1"/>
</dbReference>
<evidence type="ECO:0000259" key="9">
    <source>
        <dbReference type="PROSITE" id="PS51157"/>
    </source>
</evidence>
<protein>
    <recommendedName>
        <fullName evidence="9">UBR-type domain-containing protein</fullName>
    </recommendedName>
</protein>
<dbReference type="Pfam" id="PF24079">
    <property type="entry name" value="UBR4"/>
    <property type="match status" value="1"/>
</dbReference>
<evidence type="ECO:0000256" key="2">
    <source>
        <dbReference type="ARBA" id="ARBA00022723"/>
    </source>
</evidence>
<evidence type="ECO:0000256" key="7">
    <source>
        <dbReference type="PROSITE-ProRule" id="PRU01388"/>
    </source>
</evidence>
<dbReference type="PROSITE" id="PS51157">
    <property type="entry name" value="ZF_UBR"/>
    <property type="match status" value="1"/>
</dbReference>
<keyword evidence="5" id="KW-0112">Calmodulin-binding</keyword>
<feature type="zinc finger region" description="UBR-type" evidence="6">
    <location>
        <begin position="496"/>
        <end position="565"/>
    </location>
</feature>
<dbReference type="InterPro" id="IPR045841">
    <property type="entry name" value="E3_UBR4_N"/>
</dbReference>
<feature type="compositionally biased region" description="Polar residues" evidence="8">
    <location>
        <begin position="1779"/>
        <end position="1817"/>
    </location>
</feature>
<dbReference type="InterPro" id="IPR025704">
    <property type="entry name" value="E3_Ub_ligase_UBR4_C"/>
</dbReference>
<dbReference type="OrthoDB" id="30336at2759"/>
<evidence type="ECO:0000256" key="8">
    <source>
        <dbReference type="SAM" id="MobiDB-lite"/>
    </source>
</evidence>